<evidence type="ECO:0008006" key="7">
    <source>
        <dbReference type="Google" id="ProtNLM"/>
    </source>
</evidence>
<feature type="repeat" description="WD" evidence="3">
    <location>
        <begin position="20"/>
        <end position="54"/>
    </location>
</feature>
<feature type="repeat" description="WD" evidence="3">
    <location>
        <begin position="184"/>
        <end position="223"/>
    </location>
</feature>
<evidence type="ECO:0000313" key="5">
    <source>
        <dbReference type="EMBL" id="KAG4421782.1"/>
    </source>
</evidence>
<evidence type="ECO:0000256" key="2">
    <source>
        <dbReference type="ARBA" id="ARBA00022737"/>
    </source>
</evidence>
<dbReference type="PROSITE" id="PS50082">
    <property type="entry name" value="WD_REPEATS_2"/>
    <property type="match status" value="5"/>
</dbReference>
<dbReference type="Pfam" id="PF11816">
    <property type="entry name" value="DUF3337"/>
    <property type="match status" value="1"/>
</dbReference>
<dbReference type="CDD" id="cd00200">
    <property type="entry name" value="WD40"/>
    <property type="match status" value="1"/>
</dbReference>
<feature type="region of interest" description="Disordered" evidence="4">
    <location>
        <begin position="632"/>
        <end position="767"/>
    </location>
</feature>
<sequence length="991" mass="107690">MANKKARQRISYVLPLANSPGGHRLGVNGLAVDRDQSILYSGGRDGAICAWNLNLDLKSPIPSENPFDSPDDPTSETSSNTQTSTTFRAQTQAHTHWVNDIVLAQNNTALVSASSDLTVRLWRPLSNESEAPQTIGQHADYVKCVATAGPQSDWVASGGLDRRICLWDLSGAGKKLEIEVGDEEKSEKGSVYALSVSRSILASGGPESIVRLWDPRTGKRVTKFVGHTDNIRDILVNESGDTIMTASSDQTVKVWSVTAGRCMHTLTMHNDSVWSLFSDDPDLGVFYSSDRSGLVVKTDVRGTLGEMDDGLSLAVAHENEGVNKVIACGEHIWTATSSSSINRWTNVDTGSDIQLPEAYRHHRASSAASRPMHLSPPTSSEATKKEIPSQSILRISNTASFPSPVARDADASTTYSALSGARKASEVIVDPDIGVIVPINALPEETIEGQHGLVKHKLLNDRRRALTLDTAGDVLLWDLLRCIPIKSFGKTHLENVEPEVNTMEAVAPWCSIDTRTGRLAVVLEEYNCFDAEMYADELELEEPVEFRDDQRINLGKWILRHIFSNLIDEMIKRDEAYRKELNDNVKKSGRANAPTSIQLPTDGGSWSDNSALTPKGNGYSYPMTPGMGIGVATPAPLNHLPGVPEDGAPLDERASQASRTSAEKTGDYFSSAPLPTEASSKPATETHEAPPKSPSDADKETNGKDSNTLFGKKFRMGMGSMSFGSKKLGRSASTATTEKPVVVDEKVEDGSETSDSGEKEKEVDDSFHGIVQKIQNEYEKALLENPEARVESGITPSLPNETPVLKPPPMTTVIIQEETSGGSADLYRGTVATVGEDATLIAERAPMWLGDLLLRNKIPLKEPVKVSFVLQPWQDQLPSIAGPDGNSRLNANRMLRVKKILAYVAERIEAAPEQPDPDALRPEEYLELYCYDQKLPITMSLATLRAHVWKGGADVMLYYKSNGKKPIAYQKTPAPEAPSEAPAATTTATTT</sequence>
<evidence type="ECO:0000256" key="4">
    <source>
        <dbReference type="SAM" id="MobiDB-lite"/>
    </source>
</evidence>
<evidence type="ECO:0000256" key="1">
    <source>
        <dbReference type="ARBA" id="ARBA00022574"/>
    </source>
</evidence>
<feature type="region of interest" description="Disordered" evidence="4">
    <location>
        <begin position="360"/>
        <end position="389"/>
    </location>
</feature>
<dbReference type="FunFam" id="2.130.10.10:FF:001614">
    <property type="entry name" value="WD repeat protein"/>
    <property type="match status" value="1"/>
</dbReference>
<feature type="compositionally biased region" description="Basic and acidic residues" evidence="4">
    <location>
        <begin position="684"/>
        <end position="703"/>
    </location>
</feature>
<feature type="region of interest" description="Disordered" evidence="4">
    <location>
        <begin position="787"/>
        <end position="807"/>
    </location>
</feature>
<dbReference type="InterPro" id="IPR015943">
    <property type="entry name" value="WD40/YVTN_repeat-like_dom_sf"/>
</dbReference>
<keyword evidence="2" id="KW-0677">Repeat</keyword>
<dbReference type="OrthoDB" id="2421129at2759"/>
<feature type="compositionally biased region" description="Polar residues" evidence="4">
    <location>
        <begin position="593"/>
        <end position="611"/>
    </location>
</feature>
<dbReference type="InterPro" id="IPR036322">
    <property type="entry name" value="WD40_repeat_dom_sf"/>
</dbReference>
<feature type="region of interest" description="Disordered" evidence="4">
    <location>
        <begin position="585"/>
        <end position="611"/>
    </location>
</feature>
<feature type="repeat" description="WD" evidence="3">
    <location>
        <begin position="91"/>
        <end position="122"/>
    </location>
</feature>
<dbReference type="EMBL" id="JAFJYH010000059">
    <property type="protein sequence ID" value="KAG4421782.1"/>
    <property type="molecule type" value="Genomic_DNA"/>
</dbReference>
<feature type="compositionally biased region" description="Low complexity" evidence="4">
    <location>
        <begin position="972"/>
        <end position="991"/>
    </location>
</feature>
<dbReference type="InterPro" id="IPR019775">
    <property type="entry name" value="WD40_repeat_CS"/>
</dbReference>
<name>A0A8H7WA69_9HELO</name>
<keyword evidence="6" id="KW-1185">Reference proteome</keyword>
<dbReference type="GO" id="GO:0000724">
    <property type="term" value="P:double-strand break repair via homologous recombination"/>
    <property type="evidence" value="ECO:0007669"/>
    <property type="project" value="TreeGrafter"/>
</dbReference>
<organism evidence="5 6">
    <name type="scientific">Cadophora malorum</name>
    <dbReference type="NCBI Taxonomy" id="108018"/>
    <lineage>
        <taxon>Eukaryota</taxon>
        <taxon>Fungi</taxon>
        <taxon>Dikarya</taxon>
        <taxon>Ascomycota</taxon>
        <taxon>Pezizomycotina</taxon>
        <taxon>Leotiomycetes</taxon>
        <taxon>Helotiales</taxon>
        <taxon>Ploettnerulaceae</taxon>
        <taxon>Cadophora</taxon>
    </lineage>
</organism>
<gene>
    <name evidence="5" type="ORF">IFR04_005032</name>
</gene>
<comment type="caution">
    <text evidence="5">The sequence shown here is derived from an EMBL/GenBank/DDBJ whole genome shotgun (WGS) entry which is preliminary data.</text>
</comment>
<dbReference type="SUPFAM" id="SSF50978">
    <property type="entry name" value="WD40 repeat-like"/>
    <property type="match status" value="1"/>
</dbReference>
<dbReference type="InterPro" id="IPR051246">
    <property type="entry name" value="WDR48"/>
</dbReference>
<feature type="region of interest" description="Disordered" evidence="4">
    <location>
        <begin position="969"/>
        <end position="991"/>
    </location>
</feature>
<dbReference type="PROSITE" id="PS50294">
    <property type="entry name" value="WD_REPEATS_REGION"/>
    <property type="match status" value="2"/>
</dbReference>
<dbReference type="Pfam" id="PF00400">
    <property type="entry name" value="WD40"/>
    <property type="match status" value="4"/>
</dbReference>
<dbReference type="InterPro" id="IPR021772">
    <property type="entry name" value="WDR48/Bun107"/>
</dbReference>
<dbReference type="InterPro" id="IPR001680">
    <property type="entry name" value="WD40_rpt"/>
</dbReference>
<dbReference type="PANTHER" id="PTHR19862">
    <property type="entry name" value="WD REPEAT-CONTAINING PROTEIN 48"/>
    <property type="match status" value="1"/>
</dbReference>
<feature type="repeat" description="WD" evidence="3">
    <location>
        <begin position="135"/>
        <end position="170"/>
    </location>
</feature>
<dbReference type="PROSITE" id="PS00678">
    <property type="entry name" value="WD_REPEATS_1"/>
    <property type="match status" value="2"/>
</dbReference>
<dbReference type="GO" id="GO:0043130">
    <property type="term" value="F:ubiquitin binding"/>
    <property type="evidence" value="ECO:0007669"/>
    <property type="project" value="TreeGrafter"/>
</dbReference>
<feature type="repeat" description="WD" evidence="3">
    <location>
        <begin position="224"/>
        <end position="265"/>
    </location>
</feature>
<dbReference type="SMART" id="SM00320">
    <property type="entry name" value="WD40"/>
    <property type="match status" value="6"/>
</dbReference>
<feature type="region of interest" description="Disordered" evidence="4">
    <location>
        <begin position="62"/>
        <end position="86"/>
    </location>
</feature>
<reference evidence="5" key="1">
    <citation type="submission" date="2021-02" db="EMBL/GenBank/DDBJ databases">
        <title>Genome sequence Cadophora malorum strain M34.</title>
        <authorList>
            <person name="Stefanovic E."/>
            <person name="Vu D."/>
            <person name="Scully C."/>
            <person name="Dijksterhuis J."/>
            <person name="Roader J."/>
            <person name="Houbraken J."/>
        </authorList>
    </citation>
    <scope>NUCLEOTIDE SEQUENCE</scope>
    <source>
        <strain evidence="5">M34</strain>
    </source>
</reference>
<dbReference type="AlphaFoldDB" id="A0A8H7WA69"/>
<dbReference type="CDD" id="cd17041">
    <property type="entry name" value="Ubl_WDR48"/>
    <property type="match status" value="1"/>
</dbReference>
<evidence type="ECO:0000313" key="6">
    <source>
        <dbReference type="Proteomes" id="UP000664132"/>
    </source>
</evidence>
<feature type="compositionally biased region" description="Basic and acidic residues" evidence="4">
    <location>
        <begin position="756"/>
        <end position="767"/>
    </location>
</feature>
<accession>A0A8H7WA69</accession>
<feature type="compositionally biased region" description="Low complexity" evidence="4">
    <location>
        <begin position="75"/>
        <end position="86"/>
    </location>
</feature>
<proteinExistence type="predicted"/>
<dbReference type="Gene3D" id="2.130.10.10">
    <property type="entry name" value="YVTN repeat-like/Quinoprotein amine dehydrogenase"/>
    <property type="match status" value="2"/>
</dbReference>
<dbReference type="PANTHER" id="PTHR19862:SF14">
    <property type="entry name" value="WD REPEAT-CONTAINING PROTEIN 48"/>
    <property type="match status" value="1"/>
</dbReference>
<dbReference type="Proteomes" id="UP000664132">
    <property type="component" value="Unassembled WGS sequence"/>
</dbReference>
<keyword evidence="1 3" id="KW-0853">WD repeat</keyword>
<protein>
    <recommendedName>
        <fullName evidence="7">WD40 repeat-like protein</fullName>
    </recommendedName>
</protein>
<evidence type="ECO:0000256" key="3">
    <source>
        <dbReference type="PROSITE-ProRule" id="PRU00221"/>
    </source>
</evidence>